<name>A0AAN7M432_TRANT</name>
<dbReference type="AlphaFoldDB" id="A0AAN7M432"/>
<feature type="compositionally biased region" description="Polar residues" evidence="1">
    <location>
        <begin position="1"/>
        <end position="10"/>
    </location>
</feature>
<feature type="region of interest" description="Disordered" evidence="1">
    <location>
        <begin position="1"/>
        <end position="77"/>
    </location>
</feature>
<comment type="caution">
    <text evidence="2">The sequence shown here is derived from an EMBL/GenBank/DDBJ whole genome shotgun (WGS) entry which is preliminary data.</text>
</comment>
<evidence type="ECO:0000256" key="1">
    <source>
        <dbReference type="SAM" id="MobiDB-lite"/>
    </source>
</evidence>
<feature type="compositionally biased region" description="Basic and acidic residues" evidence="1">
    <location>
        <begin position="18"/>
        <end position="28"/>
    </location>
</feature>
<feature type="compositionally biased region" description="Basic and acidic residues" evidence="1">
    <location>
        <begin position="67"/>
        <end position="77"/>
    </location>
</feature>
<dbReference type="Proteomes" id="UP001346149">
    <property type="component" value="Unassembled WGS sequence"/>
</dbReference>
<proteinExistence type="predicted"/>
<dbReference type="EMBL" id="JAXQNO010000006">
    <property type="protein sequence ID" value="KAK4797369.1"/>
    <property type="molecule type" value="Genomic_DNA"/>
</dbReference>
<gene>
    <name evidence="2" type="ORF">SAY86_029695</name>
</gene>
<keyword evidence="3" id="KW-1185">Reference proteome</keyword>
<organism evidence="2 3">
    <name type="scientific">Trapa natans</name>
    <name type="common">Water chestnut</name>
    <dbReference type="NCBI Taxonomy" id="22666"/>
    <lineage>
        <taxon>Eukaryota</taxon>
        <taxon>Viridiplantae</taxon>
        <taxon>Streptophyta</taxon>
        <taxon>Embryophyta</taxon>
        <taxon>Tracheophyta</taxon>
        <taxon>Spermatophyta</taxon>
        <taxon>Magnoliopsida</taxon>
        <taxon>eudicotyledons</taxon>
        <taxon>Gunneridae</taxon>
        <taxon>Pentapetalae</taxon>
        <taxon>rosids</taxon>
        <taxon>malvids</taxon>
        <taxon>Myrtales</taxon>
        <taxon>Lythraceae</taxon>
        <taxon>Trapa</taxon>
    </lineage>
</organism>
<reference evidence="2 3" key="1">
    <citation type="journal article" date="2023" name="Hortic Res">
        <title>Pangenome of water caltrop reveals structural variations and asymmetric subgenome divergence after allopolyploidization.</title>
        <authorList>
            <person name="Zhang X."/>
            <person name="Chen Y."/>
            <person name="Wang L."/>
            <person name="Yuan Y."/>
            <person name="Fang M."/>
            <person name="Shi L."/>
            <person name="Lu R."/>
            <person name="Comes H.P."/>
            <person name="Ma Y."/>
            <person name="Chen Y."/>
            <person name="Huang G."/>
            <person name="Zhou Y."/>
            <person name="Zheng Z."/>
            <person name="Qiu Y."/>
        </authorList>
    </citation>
    <scope>NUCLEOTIDE SEQUENCE [LARGE SCALE GENOMIC DNA]</scope>
    <source>
        <strain evidence="2">F231</strain>
    </source>
</reference>
<protein>
    <submittedName>
        <fullName evidence="2">Uncharacterized protein</fullName>
    </submittedName>
</protein>
<evidence type="ECO:0000313" key="2">
    <source>
        <dbReference type="EMBL" id="KAK4797369.1"/>
    </source>
</evidence>
<sequence>MATSNASSKLMSVIENAGVDRRRKEDGSPVRPSPSPSSWSPLPFPVHLRHHHQIEAETFTAPGTDRSMNDQREVVRE</sequence>
<accession>A0AAN7M432</accession>
<evidence type="ECO:0000313" key="3">
    <source>
        <dbReference type="Proteomes" id="UP001346149"/>
    </source>
</evidence>